<dbReference type="OrthoDB" id="3786824at2759"/>
<feature type="compositionally biased region" description="Polar residues" evidence="1">
    <location>
        <begin position="385"/>
        <end position="405"/>
    </location>
</feature>
<organism evidence="2 3">
    <name type="scientific">Lophiostoma macrostomum CBS 122681</name>
    <dbReference type="NCBI Taxonomy" id="1314788"/>
    <lineage>
        <taxon>Eukaryota</taxon>
        <taxon>Fungi</taxon>
        <taxon>Dikarya</taxon>
        <taxon>Ascomycota</taxon>
        <taxon>Pezizomycotina</taxon>
        <taxon>Dothideomycetes</taxon>
        <taxon>Pleosporomycetidae</taxon>
        <taxon>Pleosporales</taxon>
        <taxon>Lophiostomataceae</taxon>
        <taxon>Lophiostoma</taxon>
    </lineage>
</organism>
<feature type="region of interest" description="Disordered" evidence="1">
    <location>
        <begin position="296"/>
        <end position="322"/>
    </location>
</feature>
<feature type="compositionally biased region" description="Basic residues" evidence="1">
    <location>
        <begin position="231"/>
        <end position="244"/>
    </location>
</feature>
<dbReference type="EMBL" id="MU004297">
    <property type="protein sequence ID" value="KAF2660788.1"/>
    <property type="molecule type" value="Genomic_DNA"/>
</dbReference>
<feature type="region of interest" description="Disordered" evidence="1">
    <location>
        <begin position="200"/>
        <end position="273"/>
    </location>
</feature>
<feature type="compositionally biased region" description="Basic and acidic residues" evidence="1">
    <location>
        <begin position="127"/>
        <end position="138"/>
    </location>
</feature>
<proteinExistence type="predicted"/>
<feature type="region of interest" description="Disordered" evidence="1">
    <location>
        <begin position="1"/>
        <end position="24"/>
    </location>
</feature>
<feature type="region of interest" description="Disordered" evidence="1">
    <location>
        <begin position="127"/>
        <end position="182"/>
    </location>
</feature>
<evidence type="ECO:0000313" key="3">
    <source>
        <dbReference type="Proteomes" id="UP000799324"/>
    </source>
</evidence>
<evidence type="ECO:0000313" key="2">
    <source>
        <dbReference type="EMBL" id="KAF2660788.1"/>
    </source>
</evidence>
<protein>
    <submittedName>
        <fullName evidence="2">Uncharacterized protein</fullName>
    </submittedName>
</protein>
<feature type="region of interest" description="Disordered" evidence="1">
    <location>
        <begin position="385"/>
        <end position="407"/>
    </location>
</feature>
<keyword evidence="3" id="KW-1185">Reference proteome</keyword>
<dbReference type="AlphaFoldDB" id="A0A6A6TPF7"/>
<accession>A0A6A6TPF7</accession>
<evidence type="ECO:0000256" key="1">
    <source>
        <dbReference type="SAM" id="MobiDB-lite"/>
    </source>
</evidence>
<gene>
    <name evidence="2" type="ORF">K491DRAFT_16120</name>
</gene>
<name>A0A6A6TPF7_9PLEO</name>
<feature type="compositionally biased region" description="Acidic residues" evidence="1">
    <location>
        <begin position="257"/>
        <end position="266"/>
    </location>
</feature>
<sequence>METMSVANPDTAVPNACSPAPAGSTTSVMGAVRGEHGFINVAMLESIVDTLLQTQNEDDAQLGDWINANYIQPPIGPEEKSREITTRADFSKIHSAYQRAQSLTGRTVPEKWPFFDARLKEMPRAIAKEKARSSASDKAEEDLPAAKGDNAVTGAMEQSSITEETLNEPGVAAEASPPSHFDARPFVMTIENMSPMTAAHSDPVVTNLDNRPPSAYNNNKRKSTTPVNGSRKTKRTSYRGRGRGSARGGRFTVNTREDDEEEEIDTDGGLTEDLGRMENVTFGERVKKSIRKTIGVPKPKDEAPTARTTRSKTQKVSSKVAAEAKGADSNLIDAANQTFESPRVRRGLAVPGKAAFSPDIPVTPSTPSRLSVDSVIPTPSESVSGELIGSTNGNNGTPQVSSSTTIREDSLVESVFSDANTQRLTSPSPAVAKPVDLTSTGYVSNIDFFARVQTSKGMIEIPISRDRFTGDAEMIMRYADWKQQEEGMDLSLDQFAKISSFAKKT</sequence>
<reference evidence="2" key="1">
    <citation type="journal article" date="2020" name="Stud. Mycol.">
        <title>101 Dothideomycetes genomes: a test case for predicting lifestyles and emergence of pathogens.</title>
        <authorList>
            <person name="Haridas S."/>
            <person name="Albert R."/>
            <person name="Binder M."/>
            <person name="Bloem J."/>
            <person name="Labutti K."/>
            <person name="Salamov A."/>
            <person name="Andreopoulos B."/>
            <person name="Baker S."/>
            <person name="Barry K."/>
            <person name="Bills G."/>
            <person name="Bluhm B."/>
            <person name="Cannon C."/>
            <person name="Castanera R."/>
            <person name="Culley D."/>
            <person name="Daum C."/>
            <person name="Ezra D."/>
            <person name="Gonzalez J."/>
            <person name="Henrissat B."/>
            <person name="Kuo A."/>
            <person name="Liang C."/>
            <person name="Lipzen A."/>
            <person name="Lutzoni F."/>
            <person name="Magnuson J."/>
            <person name="Mondo S."/>
            <person name="Nolan M."/>
            <person name="Ohm R."/>
            <person name="Pangilinan J."/>
            <person name="Park H.-J."/>
            <person name="Ramirez L."/>
            <person name="Alfaro M."/>
            <person name="Sun H."/>
            <person name="Tritt A."/>
            <person name="Yoshinaga Y."/>
            <person name="Zwiers L.-H."/>
            <person name="Turgeon B."/>
            <person name="Goodwin S."/>
            <person name="Spatafora J."/>
            <person name="Crous P."/>
            <person name="Grigoriev I."/>
        </authorList>
    </citation>
    <scope>NUCLEOTIDE SEQUENCE</scope>
    <source>
        <strain evidence="2">CBS 122681</strain>
    </source>
</reference>
<dbReference type="Proteomes" id="UP000799324">
    <property type="component" value="Unassembled WGS sequence"/>
</dbReference>